<keyword evidence="3" id="KW-0804">Transcription</keyword>
<dbReference type="Proteomes" id="UP001500751">
    <property type="component" value="Unassembled WGS sequence"/>
</dbReference>
<keyword evidence="6" id="KW-1185">Reference proteome</keyword>
<dbReference type="CDD" id="cd03137">
    <property type="entry name" value="GATase1_AraC_1"/>
    <property type="match status" value="1"/>
</dbReference>
<keyword evidence="2" id="KW-0238">DNA-binding</keyword>
<dbReference type="Pfam" id="PF12833">
    <property type="entry name" value="HTH_18"/>
    <property type="match status" value="1"/>
</dbReference>
<evidence type="ECO:0000259" key="4">
    <source>
        <dbReference type="PROSITE" id="PS01124"/>
    </source>
</evidence>
<gene>
    <name evidence="5" type="ORF">GCM10009839_15620</name>
</gene>
<dbReference type="InterPro" id="IPR002818">
    <property type="entry name" value="DJ-1/PfpI"/>
</dbReference>
<dbReference type="Gene3D" id="1.10.10.60">
    <property type="entry name" value="Homeodomain-like"/>
    <property type="match status" value="2"/>
</dbReference>
<dbReference type="SMART" id="SM00342">
    <property type="entry name" value="HTH_ARAC"/>
    <property type="match status" value="1"/>
</dbReference>
<dbReference type="InterPro" id="IPR052158">
    <property type="entry name" value="INH-QAR"/>
</dbReference>
<dbReference type="InterPro" id="IPR018062">
    <property type="entry name" value="HTH_AraC-typ_CS"/>
</dbReference>
<feature type="domain" description="HTH araC/xylS-type" evidence="4">
    <location>
        <begin position="215"/>
        <end position="313"/>
    </location>
</feature>
<dbReference type="Pfam" id="PF01965">
    <property type="entry name" value="DJ-1_PfpI"/>
    <property type="match status" value="1"/>
</dbReference>
<dbReference type="Gene3D" id="3.40.50.880">
    <property type="match status" value="1"/>
</dbReference>
<evidence type="ECO:0000256" key="3">
    <source>
        <dbReference type="ARBA" id="ARBA00023163"/>
    </source>
</evidence>
<dbReference type="SUPFAM" id="SSF52317">
    <property type="entry name" value="Class I glutamine amidotransferase-like"/>
    <property type="match status" value="1"/>
</dbReference>
<sequence>MPPFRTVAAYAPPGVGMLAVGIVSEVFGPHEPALPGFDLALCTDRPGTVTADGGVPLAIPHGLDRLATADLLIALPGTGFRTPPTPAVLEALRSAHDRGALVAAHCVGTFTLAATGLLDGHRATTHWRFAPLLADRHPHITVEADALYIDEDRILTGAGAAAGFDLCLHLLRREHGATLANTIARDMVLPAHRDGGQAQYLPAPVPEHPHNNRLTEVLTWAHEHLHEPLPITELAHRALMSKRSFARHFTATTGTTPHAWLSNLRLTRAEELLETTNLPIEEIAHQVGYSSAAVLREQFVRRRGVPPRAYRRAFGTSATPGRPPLTER</sequence>
<organism evidence="5 6">
    <name type="scientific">Catenulispora yoronensis</name>
    <dbReference type="NCBI Taxonomy" id="450799"/>
    <lineage>
        <taxon>Bacteria</taxon>
        <taxon>Bacillati</taxon>
        <taxon>Actinomycetota</taxon>
        <taxon>Actinomycetes</taxon>
        <taxon>Catenulisporales</taxon>
        <taxon>Catenulisporaceae</taxon>
        <taxon>Catenulispora</taxon>
    </lineage>
</organism>
<evidence type="ECO:0000256" key="2">
    <source>
        <dbReference type="ARBA" id="ARBA00023125"/>
    </source>
</evidence>
<dbReference type="SUPFAM" id="SSF46689">
    <property type="entry name" value="Homeodomain-like"/>
    <property type="match status" value="2"/>
</dbReference>
<dbReference type="PANTHER" id="PTHR43130:SF3">
    <property type="entry name" value="HTH-TYPE TRANSCRIPTIONAL REGULATOR RV1931C"/>
    <property type="match status" value="1"/>
</dbReference>
<evidence type="ECO:0000313" key="6">
    <source>
        <dbReference type="Proteomes" id="UP001500751"/>
    </source>
</evidence>
<dbReference type="PROSITE" id="PS00041">
    <property type="entry name" value="HTH_ARAC_FAMILY_1"/>
    <property type="match status" value="1"/>
</dbReference>
<dbReference type="InterPro" id="IPR029062">
    <property type="entry name" value="Class_I_gatase-like"/>
</dbReference>
<proteinExistence type="predicted"/>
<accession>A0ABN2TSV6</accession>
<dbReference type="PROSITE" id="PS01124">
    <property type="entry name" value="HTH_ARAC_FAMILY_2"/>
    <property type="match status" value="1"/>
</dbReference>
<comment type="caution">
    <text evidence="5">The sequence shown here is derived from an EMBL/GenBank/DDBJ whole genome shotgun (WGS) entry which is preliminary data.</text>
</comment>
<dbReference type="EMBL" id="BAAAQN010000006">
    <property type="protein sequence ID" value="GAA2019946.1"/>
    <property type="molecule type" value="Genomic_DNA"/>
</dbReference>
<reference evidence="5 6" key="1">
    <citation type="journal article" date="2019" name="Int. J. Syst. Evol. Microbiol.">
        <title>The Global Catalogue of Microorganisms (GCM) 10K type strain sequencing project: providing services to taxonomists for standard genome sequencing and annotation.</title>
        <authorList>
            <consortium name="The Broad Institute Genomics Platform"/>
            <consortium name="The Broad Institute Genome Sequencing Center for Infectious Disease"/>
            <person name="Wu L."/>
            <person name="Ma J."/>
        </authorList>
    </citation>
    <scope>NUCLEOTIDE SEQUENCE [LARGE SCALE GENOMIC DNA]</scope>
    <source>
        <strain evidence="5 6">JCM 16014</strain>
    </source>
</reference>
<dbReference type="InterPro" id="IPR018060">
    <property type="entry name" value="HTH_AraC"/>
</dbReference>
<dbReference type="PANTHER" id="PTHR43130">
    <property type="entry name" value="ARAC-FAMILY TRANSCRIPTIONAL REGULATOR"/>
    <property type="match status" value="1"/>
</dbReference>
<keyword evidence="1" id="KW-0805">Transcription regulation</keyword>
<evidence type="ECO:0000313" key="5">
    <source>
        <dbReference type="EMBL" id="GAA2019946.1"/>
    </source>
</evidence>
<protein>
    <submittedName>
        <fullName evidence="5">Helix-turn-helix domain-containing protein</fullName>
    </submittedName>
</protein>
<name>A0ABN2TSV6_9ACTN</name>
<dbReference type="InterPro" id="IPR009057">
    <property type="entry name" value="Homeodomain-like_sf"/>
</dbReference>
<evidence type="ECO:0000256" key="1">
    <source>
        <dbReference type="ARBA" id="ARBA00023015"/>
    </source>
</evidence>